<reference evidence="1" key="1">
    <citation type="submission" date="2023-11" db="EMBL/GenBank/DDBJ databases">
        <authorList>
            <person name="Poullet M."/>
        </authorList>
    </citation>
    <scope>NUCLEOTIDE SEQUENCE</scope>
    <source>
        <strain evidence="1">E1834</strain>
    </source>
</reference>
<evidence type="ECO:0000313" key="1">
    <source>
        <dbReference type="EMBL" id="CAK5089426.1"/>
    </source>
</evidence>
<dbReference type="Proteomes" id="UP001497535">
    <property type="component" value="Unassembled WGS sequence"/>
</dbReference>
<dbReference type="EMBL" id="CAVMJV010000077">
    <property type="protein sequence ID" value="CAK5089426.1"/>
    <property type="molecule type" value="Genomic_DNA"/>
</dbReference>
<proteinExistence type="predicted"/>
<protein>
    <submittedName>
        <fullName evidence="1">Uncharacterized protein</fullName>
    </submittedName>
</protein>
<name>A0ACB1AEJ9_MELEN</name>
<evidence type="ECO:0000313" key="2">
    <source>
        <dbReference type="Proteomes" id="UP001497535"/>
    </source>
</evidence>
<organism evidence="1 2">
    <name type="scientific">Meloidogyne enterolobii</name>
    <name type="common">Root-knot nematode worm</name>
    <name type="synonym">Meloidogyne mayaguensis</name>
    <dbReference type="NCBI Taxonomy" id="390850"/>
    <lineage>
        <taxon>Eukaryota</taxon>
        <taxon>Metazoa</taxon>
        <taxon>Ecdysozoa</taxon>
        <taxon>Nematoda</taxon>
        <taxon>Chromadorea</taxon>
        <taxon>Rhabditida</taxon>
        <taxon>Tylenchina</taxon>
        <taxon>Tylenchomorpha</taxon>
        <taxon>Tylenchoidea</taxon>
        <taxon>Meloidogynidae</taxon>
        <taxon>Meloidogyninae</taxon>
        <taxon>Meloidogyne</taxon>
    </lineage>
</organism>
<keyword evidence="2" id="KW-1185">Reference proteome</keyword>
<accession>A0ACB1AEJ9</accession>
<sequence>MLSSSPANSLGEGKKVKQTNNFNQINNYSNNNFNITQKRHLEVNNEMFGEEPVEKMPKVGTGFLLKIRGNLISS</sequence>
<gene>
    <name evidence="1" type="ORF">MENTE1834_LOCUS37138</name>
</gene>
<comment type="caution">
    <text evidence="1">The sequence shown here is derived from an EMBL/GenBank/DDBJ whole genome shotgun (WGS) entry which is preliminary data.</text>
</comment>